<protein>
    <submittedName>
        <fullName evidence="1">Uncharacterized protein</fullName>
    </submittedName>
</protein>
<reference evidence="1" key="1">
    <citation type="submission" date="2020-06" db="EMBL/GenBank/DDBJ databases">
        <authorList>
            <consortium name="Plant Systems Biology data submission"/>
        </authorList>
    </citation>
    <scope>NUCLEOTIDE SEQUENCE</scope>
    <source>
        <strain evidence="1">D6</strain>
    </source>
</reference>
<sequence length="77" mass="8739">MTAATASTNNNAEAAGRFSNKLVRRLKTTMSNGLTLGFLAGSRPQDDQYVFLFEDMQEQWESEFHVATERHMNPSRQ</sequence>
<evidence type="ECO:0000313" key="2">
    <source>
        <dbReference type="Proteomes" id="UP001153069"/>
    </source>
</evidence>
<dbReference type="Proteomes" id="UP001153069">
    <property type="component" value="Unassembled WGS sequence"/>
</dbReference>
<keyword evidence="2" id="KW-1185">Reference proteome</keyword>
<dbReference type="AlphaFoldDB" id="A0A9N8H251"/>
<accession>A0A9N8H251</accession>
<dbReference type="EMBL" id="CAICTM010000012">
    <property type="protein sequence ID" value="CAB9497007.1"/>
    <property type="molecule type" value="Genomic_DNA"/>
</dbReference>
<comment type="caution">
    <text evidence="1">The sequence shown here is derived from an EMBL/GenBank/DDBJ whole genome shotgun (WGS) entry which is preliminary data.</text>
</comment>
<gene>
    <name evidence="1" type="ORF">SEMRO_12_G009650.1</name>
</gene>
<evidence type="ECO:0000313" key="1">
    <source>
        <dbReference type="EMBL" id="CAB9497007.1"/>
    </source>
</evidence>
<organism evidence="1 2">
    <name type="scientific">Seminavis robusta</name>
    <dbReference type="NCBI Taxonomy" id="568900"/>
    <lineage>
        <taxon>Eukaryota</taxon>
        <taxon>Sar</taxon>
        <taxon>Stramenopiles</taxon>
        <taxon>Ochrophyta</taxon>
        <taxon>Bacillariophyta</taxon>
        <taxon>Bacillariophyceae</taxon>
        <taxon>Bacillariophycidae</taxon>
        <taxon>Naviculales</taxon>
        <taxon>Naviculaceae</taxon>
        <taxon>Seminavis</taxon>
    </lineage>
</organism>
<name>A0A9N8H251_9STRA</name>
<proteinExistence type="predicted"/>